<dbReference type="OrthoDB" id="9909555at2759"/>
<sequence length="223" mass="25784">MLTSKIKEHKITVRDALARKKRSTLTKVYDIYNVDIVHWRKSKRYRKRSPVHRPSDNSEENLKAENIDSGVFNVSGKTLSDAESKLLIKGLKFCPTPLRLDKLALQKDLDYFKRRLCLFEYFNSDKDSEKGSTDSEVPRYRNKSTWTPPAGRDSFLDSFLEAVQREVHAFQPPNYIKDNLTSEERAALTNLRTDDNIVMKPEDKGPAFVIQNKTAYIHTAKTD</sequence>
<accession>A0A9Q1BX73</accession>
<comment type="caution">
    <text evidence="1">The sequence shown here is derived from an EMBL/GenBank/DDBJ whole genome shotgun (WGS) entry which is preliminary data.</text>
</comment>
<evidence type="ECO:0000313" key="2">
    <source>
        <dbReference type="Proteomes" id="UP001152320"/>
    </source>
</evidence>
<dbReference type="AlphaFoldDB" id="A0A9Q1BX73"/>
<proteinExistence type="predicted"/>
<protein>
    <submittedName>
        <fullName evidence="1">Uncharacterized protein</fullName>
    </submittedName>
</protein>
<organism evidence="1 2">
    <name type="scientific">Holothuria leucospilota</name>
    <name type="common">Black long sea cucumber</name>
    <name type="synonym">Mertensiothuria leucospilota</name>
    <dbReference type="NCBI Taxonomy" id="206669"/>
    <lineage>
        <taxon>Eukaryota</taxon>
        <taxon>Metazoa</taxon>
        <taxon>Echinodermata</taxon>
        <taxon>Eleutherozoa</taxon>
        <taxon>Echinozoa</taxon>
        <taxon>Holothuroidea</taxon>
        <taxon>Aspidochirotacea</taxon>
        <taxon>Aspidochirotida</taxon>
        <taxon>Holothuriidae</taxon>
        <taxon>Holothuria</taxon>
    </lineage>
</organism>
<evidence type="ECO:0000313" key="1">
    <source>
        <dbReference type="EMBL" id="KAJ8034234.1"/>
    </source>
</evidence>
<dbReference type="Proteomes" id="UP001152320">
    <property type="component" value="Chromosome 10"/>
</dbReference>
<dbReference type="EMBL" id="JAIZAY010000010">
    <property type="protein sequence ID" value="KAJ8034234.1"/>
    <property type="molecule type" value="Genomic_DNA"/>
</dbReference>
<gene>
    <name evidence="1" type="ORF">HOLleu_20984</name>
</gene>
<keyword evidence="2" id="KW-1185">Reference proteome</keyword>
<name>A0A9Q1BX73_HOLLE</name>
<reference evidence="1" key="1">
    <citation type="submission" date="2021-10" db="EMBL/GenBank/DDBJ databases">
        <title>Tropical sea cucumber genome reveals ecological adaptation and Cuvierian tubules defense mechanism.</title>
        <authorList>
            <person name="Chen T."/>
        </authorList>
    </citation>
    <scope>NUCLEOTIDE SEQUENCE</scope>
    <source>
        <strain evidence="1">Nanhai2018</strain>
        <tissue evidence="1">Muscle</tissue>
    </source>
</reference>